<name>A0A068SCN8_9FUNG</name>
<dbReference type="CDD" id="cd00170">
    <property type="entry name" value="SEC14"/>
    <property type="match status" value="1"/>
</dbReference>
<organism evidence="2 3">
    <name type="scientific">Lichtheimia corymbifera JMRC:FSU:9682</name>
    <dbReference type="NCBI Taxonomy" id="1263082"/>
    <lineage>
        <taxon>Eukaryota</taxon>
        <taxon>Fungi</taxon>
        <taxon>Fungi incertae sedis</taxon>
        <taxon>Mucoromycota</taxon>
        <taxon>Mucoromycotina</taxon>
        <taxon>Mucoromycetes</taxon>
        <taxon>Mucorales</taxon>
        <taxon>Lichtheimiaceae</taxon>
        <taxon>Lichtheimia</taxon>
    </lineage>
</organism>
<dbReference type="SUPFAM" id="SSF46938">
    <property type="entry name" value="CRAL/TRIO N-terminal domain"/>
    <property type="match status" value="1"/>
</dbReference>
<accession>A0A068SCN8</accession>
<dbReference type="AlphaFoldDB" id="A0A068SCN8"/>
<dbReference type="Pfam" id="PF00650">
    <property type="entry name" value="CRAL_TRIO"/>
    <property type="match status" value="1"/>
</dbReference>
<dbReference type="Proteomes" id="UP000027586">
    <property type="component" value="Unassembled WGS sequence"/>
</dbReference>
<comment type="caution">
    <text evidence="2">The sequence shown here is derived from an EMBL/GenBank/DDBJ whole genome shotgun (WGS) entry which is preliminary data.</text>
</comment>
<keyword evidence="3" id="KW-1185">Reference proteome</keyword>
<dbReference type="EMBL" id="CBTN010000075">
    <property type="protein sequence ID" value="CDH59765.1"/>
    <property type="molecule type" value="Genomic_DNA"/>
</dbReference>
<proteinExistence type="predicted"/>
<evidence type="ECO:0000313" key="3">
    <source>
        <dbReference type="Proteomes" id="UP000027586"/>
    </source>
</evidence>
<dbReference type="SMART" id="SM00516">
    <property type="entry name" value="SEC14"/>
    <property type="match status" value="1"/>
</dbReference>
<evidence type="ECO:0000259" key="1">
    <source>
        <dbReference type="PROSITE" id="PS50191"/>
    </source>
</evidence>
<dbReference type="VEuPathDB" id="FungiDB:LCOR_10570.1"/>
<dbReference type="InterPro" id="IPR051026">
    <property type="entry name" value="PI/PC_transfer"/>
</dbReference>
<evidence type="ECO:0000313" key="2">
    <source>
        <dbReference type="EMBL" id="CDH59765.1"/>
    </source>
</evidence>
<gene>
    <name evidence="2" type="ORF">LCOR_10570.1</name>
</gene>
<dbReference type="STRING" id="1263082.A0A068SCN8"/>
<dbReference type="PROSITE" id="PS50191">
    <property type="entry name" value="CRAL_TRIO"/>
    <property type="match status" value="1"/>
</dbReference>
<feature type="domain" description="CRAL-TRIO" evidence="1">
    <location>
        <begin position="119"/>
        <end position="282"/>
    </location>
</feature>
<dbReference type="OrthoDB" id="1434354at2759"/>
<sequence>MHDQHPVLTDEKKKELLHTFRQSLEDVPDSHRFTDTLLLQFLVGRSWDVDAAKKQFVMSYNWRKDNHVDRLPCATRQNKLPLLVNVRGYDAIDDGNVESKPGLSQTAIRIANCMGGDCFHKVDREGHPIMIDRTGYHDAKKLCHEVSIDEISIFQTASNEFLNRVIMPECSQKAGRIIFKETVIFDCTHMGIRQFQMTALHYLKSVIDTIQNYYPETLHRLFIVNAPGILHTIWRIVKPWLEQRTADKVFILNHAETPKVLLKYIAPENLPRFLGGSCTCDHIEGGCVPSVMLGNVPPLKVTEYNDNVSTPYNTDVMQAALEDNLYRNPT</sequence>
<dbReference type="InterPro" id="IPR036273">
    <property type="entry name" value="CRAL/TRIO_N_dom_sf"/>
</dbReference>
<protein>
    <submittedName>
        <fullName evidence="2">Sec14 cytosolic factor</fullName>
    </submittedName>
</protein>
<dbReference type="PANTHER" id="PTHR45657">
    <property type="entry name" value="CRAL-TRIO DOMAIN-CONTAINING PROTEIN YKL091C-RELATED"/>
    <property type="match status" value="1"/>
</dbReference>
<dbReference type="PANTHER" id="PTHR45657:SF1">
    <property type="entry name" value="CRAL-TRIO DOMAIN-CONTAINING PROTEIN YKL091C-RELATED"/>
    <property type="match status" value="1"/>
</dbReference>
<reference evidence="2" key="1">
    <citation type="submission" date="2013-08" db="EMBL/GenBank/DDBJ databases">
        <title>Gene expansion shapes genome architecture in the human pathogen Lichtheimia corymbifera: an evolutionary genomics analysis in the ancient terrestrial Mucorales (Mucoromycotina).</title>
        <authorList>
            <person name="Schwartze V.U."/>
            <person name="Winter S."/>
            <person name="Shelest E."/>
            <person name="Marcet-Houben M."/>
            <person name="Horn F."/>
            <person name="Wehner S."/>
            <person name="Hoffmann K."/>
            <person name="Riege K."/>
            <person name="Sammeth M."/>
            <person name="Nowrousian M."/>
            <person name="Valiante V."/>
            <person name="Linde J."/>
            <person name="Jacobsen I.D."/>
            <person name="Marz M."/>
            <person name="Brakhage A.A."/>
            <person name="Gabaldon T."/>
            <person name="Bocker S."/>
            <person name="Voigt K."/>
        </authorList>
    </citation>
    <scope>NUCLEOTIDE SEQUENCE [LARGE SCALE GENOMIC DNA]</scope>
    <source>
        <strain evidence="2">FSU 9682</strain>
    </source>
</reference>
<dbReference type="SUPFAM" id="SSF52087">
    <property type="entry name" value="CRAL/TRIO domain"/>
    <property type="match status" value="1"/>
</dbReference>
<dbReference type="Gene3D" id="3.40.525.10">
    <property type="entry name" value="CRAL-TRIO lipid binding domain"/>
    <property type="match status" value="1"/>
</dbReference>
<dbReference type="InterPro" id="IPR001251">
    <property type="entry name" value="CRAL-TRIO_dom"/>
</dbReference>
<dbReference type="InterPro" id="IPR036865">
    <property type="entry name" value="CRAL-TRIO_dom_sf"/>
</dbReference>